<comment type="caution">
    <text evidence="1">The sequence shown here is derived from an EMBL/GenBank/DDBJ whole genome shotgun (WGS) entry which is preliminary data.</text>
</comment>
<sequence>MVSSISVRPRAFLNFTDHYFREPTSTIESAFLTVRTLASFGPARYLDAFICRCRAAANACQHDDCPSLAPQFQPSAHPRVAILLQYRRPASPPITAEKHPCFTFLFEPRHPMPDLTYLRRKIDHHTPKTSLDVTAAKYLPGLDSDYAHPIQSLPFELVSLIFLHCLPEREQLHPLTAPLLLTRVCGTWRAIALRTPKLWCSVFFELFNVPPGLLPSKIQMLKYWLAHGAAHPLTIHLHYRQPFEDVVPLISAQSKRWEDVDLFLHPSTLAAFSNAELQLPVLRRLSFGCLPLRDTASSLHITAFSDAPQLADVSLLKLPPSAVALPWAQLTRFYCQSADLPDVLGVLHRAPALQYLRLDLQQATPLEPDCEPCEHAALLELTIHAHPAAAVPVRALLAPLTLPALRTLELPPIGPSDIAPLAAFVTRSKLGKSLHRLALPLAPLAPDDILAVLRPLLALEQLELHYPSEAPLLDILHTLVNYDAPENDGAFLPELRAVYIDCYRAAVPYGALLAALEARYSDDAGQGTVQLDSFVLTAMTLSVPEPADLLALRLLKTHGMDISISHVFGGSVV</sequence>
<protein>
    <recommendedName>
        <fullName evidence="3">F-box domain-containing protein</fullName>
    </recommendedName>
</protein>
<dbReference type="EMBL" id="JARKIB010000108">
    <property type="protein sequence ID" value="KAJ7739152.1"/>
    <property type="molecule type" value="Genomic_DNA"/>
</dbReference>
<proteinExistence type="predicted"/>
<accession>A0AAD7ID04</accession>
<organism evidence="1 2">
    <name type="scientific">Mycena metata</name>
    <dbReference type="NCBI Taxonomy" id="1033252"/>
    <lineage>
        <taxon>Eukaryota</taxon>
        <taxon>Fungi</taxon>
        <taxon>Dikarya</taxon>
        <taxon>Basidiomycota</taxon>
        <taxon>Agaricomycotina</taxon>
        <taxon>Agaricomycetes</taxon>
        <taxon>Agaricomycetidae</taxon>
        <taxon>Agaricales</taxon>
        <taxon>Marasmiineae</taxon>
        <taxon>Mycenaceae</taxon>
        <taxon>Mycena</taxon>
    </lineage>
</organism>
<evidence type="ECO:0000313" key="1">
    <source>
        <dbReference type="EMBL" id="KAJ7739152.1"/>
    </source>
</evidence>
<gene>
    <name evidence="1" type="ORF">B0H16DRAFT_65704</name>
</gene>
<keyword evidence="2" id="KW-1185">Reference proteome</keyword>
<dbReference type="AlphaFoldDB" id="A0AAD7ID04"/>
<name>A0AAD7ID04_9AGAR</name>
<reference evidence="1" key="1">
    <citation type="submission" date="2023-03" db="EMBL/GenBank/DDBJ databases">
        <title>Massive genome expansion in bonnet fungi (Mycena s.s.) driven by repeated elements and novel gene families across ecological guilds.</title>
        <authorList>
            <consortium name="Lawrence Berkeley National Laboratory"/>
            <person name="Harder C.B."/>
            <person name="Miyauchi S."/>
            <person name="Viragh M."/>
            <person name="Kuo A."/>
            <person name="Thoen E."/>
            <person name="Andreopoulos B."/>
            <person name="Lu D."/>
            <person name="Skrede I."/>
            <person name="Drula E."/>
            <person name="Henrissat B."/>
            <person name="Morin E."/>
            <person name="Kohler A."/>
            <person name="Barry K."/>
            <person name="LaButti K."/>
            <person name="Morin E."/>
            <person name="Salamov A."/>
            <person name="Lipzen A."/>
            <person name="Mereny Z."/>
            <person name="Hegedus B."/>
            <person name="Baldrian P."/>
            <person name="Stursova M."/>
            <person name="Weitz H."/>
            <person name="Taylor A."/>
            <person name="Grigoriev I.V."/>
            <person name="Nagy L.G."/>
            <person name="Martin F."/>
            <person name="Kauserud H."/>
        </authorList>
    </citation>
    <scope>NUCLEOTIDE SEQUENCE</scope>
    <source>
        <strain evidence="1">CBHHK182m</strain>
    </source>
</reference>
<evidence type="ECO:0008006" key="3">
    <source>
        <dbReference type="Google" id="ProtNLM"/>
    </source>
</evidence>
<dbReference type="Proteomes" id="UP001215598">
    <property type="component" value="Unassembled WGS sequence"/>
</dbReference>
<evidence type="ECO:0000313" key="2">
    <source>
        <dbReference type="Proteomes" id="UP001215598"/>
    </source>
</evidence>